<reference evidence="6 7" key="1">
    <citation type="submission" date="2020-08" db="EMBL/GenBank/DDBJ databases">
        <title>Genomic Encyclopedia of Type Strains, Phase IV (KMG-IV): sequencing the most valuable type-strain genomes for metagenomic binning, comparative biology and taxonomic classification.</title>
        <authorList>
            <person name="Goeker M."/>
        </authorList>
    </citation>
    <scope>NUCLEOTIDE SEQUENCE [LARGE SCALE GENOMIC DNA]</scope>
    <source>
        <strain evidence="6 7">DSM 17976</strain>
    </source>
</reference>
<keyword evidence="7" id="KW-1185">Reference proteome</keyword>
<dbReference type="NCBIfam" id="TIGR01990">
    <property type="entry name" value="bPGM"/>
    <property type="match status" value="1"/>
</dbReference>
<feature type="active site" description="Nucleophile" evidence="2">
    <location>
        <position position="7"/>
    </location>
</feature>
<dbReference type="GO" id="GO:0005975">
    <property type="term" value="P:carbohydrate metabolic process"/>
    <property type="evidence" value="ECO:0007669"/>
    <property type="project" value="InterPro"/>
</dbReference>
<evidence type="ECO:0000256" key="2">
    <source>
        <dbReference type="PIRSR" id="PIRSR610972-1"/>
    </source>
</evidence>
<dbReference type="SFLD" id="SFLDG01129">
    <property type="entry name" value="C1.5:_HAD__Beta-PGM__Phosphata"/>
    <property type="match status" value="1"/>
</dbReference>
<dbReference type="InterPro" id="IPR010976">
    <property type="entry name" value="B-phosphoglucomutase_hydrolase"/>
</dbReference>
<feature type="active site" description="Proton donor/acceptor" evidence="2">
    <location>
        <position position="9"/>
    </location>
</feature>
<dbReference type="Proteomes" id="UP000541352">
    <property type="component" value="Unassembled WGS sequence"/>
</dbReference>
<comment type="cofactor">
    <cofactor evidence="4">
        <name>Mg(2+)</name>
        <dbReference type="ChEBI" id="CHEBI:18420"/>
    </cofactor>
    <text evidence="4">Binds 2 magnesium ions per subunit.</text>
</comment>
<feature type="binding site" evidence="4">
    <location>
        <position position="9"/>
    </location>
    <ligand>
        <name>Mg(2+)</name>
        <dbReference type="ChEBI" id="CHEBI:18420"/>
    </ligand>
</feature>
<feature type="site" description="Important for catalytic activity and assists the phosphoryl transfer reaction to Asp8 by balancing charge and orienting the reacting groups" evidence="5">
    <location>
        <position position="113"/>
    </location>
</feature>
<organism evidence="6 7">
    <name type="scientific">Runella defluvii</name>
    <dbReference type="NCBI Taxonomy" id="370973"/>
    <lineage>
        <taxon>Bacteria</taxon>
        <taxon>Pseudomonadati</taxon>
        <taxon>Bacteroidota</taxon>
        <taxon>Cytophagia</taxon>
        <taxon>Cytophagales</taxon>
        <taxon>Spirosomataceae</taxon>
        <taxon>Runella</taxon>
    </lineage>
</organism>
<comment type="similarity">
    <text evidence="1">Belongs to the HAD-like hydrolase superfamily. CbbY/CbbZ/Gph/YieH family.</text>
</comment>
<dbReference type="RefSeq" id="WP_183979353.1">
    <property type="nucleotide sequence ID" value="NZ_JACIBY010000018.1"/>
</dbReference>
<dbReference type="PANTHER" id="PTHR43481:SF4">
    <property type="entry name" value="GLYCEROL-1-PHOSPHATE PHOSPHOHYDROLASE 1-RELATED"/>
    <property type="match status" value="1"/>
</dbReference>
<evidence type="ECO:0000256" key="4">
    <source>
        <dbReference type="PIRSR" id="PIRSR610972-3"/>
    </source>
</evidence>
<feature type="binding site" evidence="3">
    <location>
        <position position="75"/>
    </location>
    <ligand>
        <name>substrate</name>
    </ligand>
</feature>
<feature type="binding site" evidence="3">
    <location>
        <begin position="7"/>
        <end position="9"/>
    </location>
    <ligand>
        <name>substrate</name>
    </ligand>
</feature>
<comment type="caution">
    <text evidence="6">The sequence shown here is derived from an EMBL/GenBank/DDBJ whole genome shotgun (WGS) entry which is preliminary data.</text>
</comment>
<evidence type="ECO:0000256" key="1">
    <source>
        <dbReference type="ARBA" id="ARBA00006171"/>
    </source>
</evidence>
<dbReference type="InterPro" id="IPR036412">
    <property type="entry name" value="HAD-like_sf"/>
</dbReference>
<keyword evidence="4" id="KW-0460">Magnesium</keyword>
<feature type="binding site" evidence="3">
    <location>
        <position position="51"/>
    </location>
    <ligand>
        <name>substrate</name>
    </ligand>
</feature>
<evidence type="ECO:0000313" key="7">
    <source>
        <dbReference type="Proteomes" id="UP000541352"/>
    </source>
</evidence>
<sequence length="219" mass="23899">MQAFLFDLDGVIVDTAHFHYQAWRRLANEKLGFDISEEFNESLKGISRTESLDRILAHGGVSLDDVTKEAYATLKNQWYVELVNQMTPADILPGIIEFLAQTRADGIKIALGSVSKNAKPILEHIGILSAFDAIIDGTKISKGKPDPEVFLKGAEELGISPSECVVFEDAVAGIEAGLRAGMKTVGIGQAEVLTKADIVRSDLNNFTPNELKNILFPEQ</sequence>
<dbReference type="InterPro" id="IPR006439">
    <property type="entry name" value="HAD-SF_hydro_IA"/>
</dbReference>
<accession>A0A7W6ET98</accession>
<keyword evidence="4" id="KW-0479">Metal-binding</keyword>
<dbReference type="SFLD" id="SFLDS00003">
    <property type="entry name" value="Haloacid_Dehalogenase"/>
    <property type="match status" value="1"/>
</dbReference>
<feature type="binding site" evidence="3">
    <location>
        <begin position="43"/>
        <end position="48"/>
    </location>
    <ligand>
        <name>substrate</name>
    </ligand>
</feature>
<dbReference type="PRINTS" id="PR00413">
    <property type="entry name" value="HADHALOGNASE"/>
</dbReference>
<dbReference type="InterPro" id="IPR051806">
    <property type="entry name" value="HAD-like_SPP"/>
</dbReference>
<dbReference type="EMBL" id="JACIBY010000018">
    <property type="protein sequence ID" value="MBB3841590.1"/>
    <property type="molecule type" value="Genomic_DNA"/>
</dbReference>
<keyword evidence="6" id="KW-0413">Isomerase</keyword>
<dbReference type="Gene3D" id="3.40.50.1000">
    <property type="entry name" value="HAD superfamily/HAD-like"/>
    <property type="match status" value="1"/>
</dbReference>
<feature type="binding site" evidence="4">
    <location>
        <position position="7"/>
    </location>
    <ligand>
        <name>Mg(2+)</name>
        <dbReference type="ChEBI" id="CHEBI:18420"/>
    </ligand>
</feature>
<dbReference type="SUPFAM" id="SSF56784">
    <property type="entry name" value="HAD-like"/>
    <property type="match status" value="1"/>
</dbReference>
<feature type="binding site" evidence="3">
    <location>
        <begin position="113"/>
        <end position="117"/>
    </location>
    <ligand>
        <name>substrate</name>
    </ligand>
</feature>
<dbReference type="GO" id="GO:0050308">
    <property type="term" value="F:sugar-phosphatase activity"/>
    <property type="evidence" value="ECO:0007669"/>
    <property type="project" value="TreeGrafter"/>
</dbReference>
<evidence type="ECO:0000256" key="5">
    <source>
        <dbReference type="PIRSR" id="PIRSR610972-4"/>
    </source>
</evidence>
<dbReference type="NCBIfam" id="TIGR02009">
    <property type="entry name" value="PGMB-YQAB-SF"/>
    <property type="match status" value="1"/>
</dbReference>
<dbReference type="NCBIfam" id="TIGR01509">
    <property type="entry name" value="HAD-SF-IA-v3"/>
    <property type="match status" value="1"/>
</dbReference>
<feature type="site" description="Important for catalytic activity and assists the phosphoryl transfer reaction to Asp8 by balancing charge and orienting the reacting groups" evidence="5">
    <location>
        <position position="144"/>
    </location>
</feature>
<proteinExistence type="inferred from homology"/>
<dbReference type="Pfam" id="PF00702">
    <property type="entry name" value="Hydrolase"/>
    <property type="match status" value="1"/>
</dbReference>
<dbReference type="GO" id="GO:0000287">
    <property type="term" value="F:magnesium ion binding"/>
    <property type="evidence" value="ECO:0007669"/>
    <property type="project" value="InterPro"/>
</dbReference>
<dbReference type="Gene3D" id="1.10.150.240">
    <property type="entry name" value="Putative phosphatase, domain 2"/>
    <property type="match status" value="1"/>
</dbReference>
<dbReference type="SFLD" id="SFLDG01135">
    <property type="entry name" value="C1.5.6:_HAD__Beta-PGM__Phospha"/>
    <property type="match status" value="1"/>
</dbReference>
<dbReference type="EC" id="5.4.2.6" evidence="6"/>
<feature type="binding site" evidence="3">
    <location>
        <position position="144"/>
    </location>
    <ligand>
        <name>substrate</name>
    </ligand>
</feature>
<dbReference type="GO" id="GO:0008801">
    <property type="term" value="F:beta-phosphoglucomutase activity"/>
    <property type="evidence" value="ECO:0007669"/>
    <property type="project" value="UniProtKB-EC"/>
</dbReference>
<dbReference type="InterPro" id="IPR023214">
    <property type="entry name" value="HAD_sf"/>
</dbReference>
<name>A0A7W6ET98_9BACT</name>
<dbReference type="CDD" id="cd02598">
    <property type="entry name" value="HAD_BPGM"/>
    <property type="match status" value="1"/>
</dbReference>
<dbReference type="InterPro" id="IPR010972">
    <property type="entry name" value="Beta-PGM"/>
</dbReference>
<dbReference type="InterPro" id="IPR023198">
    <property type="entry name" value="PGP-like_dom2"/>
</dbReference>
<feature type="binding site" evidence="3">
    <location>
        <position position="23"/>
    </location>
    <ligand>
        <name>substrate</name>
    </ligand>
</feature>
<dbReference type="AlphaFoldDB" id="A0A7W6ET98"/>
<gene>
    <name evidence="6" type="ORF">FHS57_005618</name>
</gene>
<feature type="binding site" evidence="4">
    <location>
        <position position="169"/>
    </location>
    <ligand>
        <name>Mg(2+)</name>
        <dbReference type="ChEBI" id="CHEBI:18420"/>
    </ligand>
</feature>
<evidence type="ECO:0000313" key="6">
    <source>
        <dbReference type="EMBL" id="MBB3841590.1"/>
    </source>
</evidence>
<feature type="binding site" evidence="4">
    <location>
        <position position="168"/>
    </location>
    <ligand>
        <name>Mg(2+)</name>
        <dbReference type="ChEBI" id="CHEBI:18420"/>
    </ligand>
</feature>
<dbReference type="PANTHER" id="PTHR43481">
    <property type="entry name" value="FRUCTOSE-1-PHOSPHATE PHOSPHATASE"/>
    <property type="match status" value="1"/>
</dbReference>
<evidence type="ECO:0000256" key="3">
    <source>
        <dbReference type="PIRSR" id="PIRSR610972-2"/>
    </source>
</evidence>
<protein>
    <submittedName>
        <fullName evidence="6">Beta-phosphoglucomutase</fullName>
        <ecNumber evidence="6">5.4.2.6</ecNumber>
    </submittedName>
</protein>